<accession>A0A9D1V022</accession>
<proteinExistence type="inferred from homology"/>
<evidence type="ECO:0000313" key="7">
    <source>
        <dbReference type="Proteomes" id="UP000824202"/>
    </source>
</evidence>
<evidence type="ECO:0000256" key="4">
    <source>
        <dbReference type="ARBA" id="ARBA00074799"/>
    </source>
</evidence>
<dbReference type="FunFam" id="1.10.287.1080:FF:000001">
    <property type="entry name" value="Nucleoside triphosphate pyrophosphohydrolase"/>
    <property type="match status" value="1"/>
</dbReference>
<evidence type="ECO:0000256" key="1">
    <source>
        <dbReference type="ARBA" id="ARBA00052141"/>
    </source>
</evidence>
<evidence type="ECO:0000313" key="6">
    <source>
        <dbReference type="EMBL" id="HIX03438.1"/>
    </source>
</evidence>
<dbReference type="EC" id="3.6.1.8" evidence="3"/>
<evidence type="ECO:0000256" key="3">
    <source>
        <dbReference type="ARBA" id="ARBA00066372"/>
    </source>
</evidence>
<dbReference type="SUPFAM" id="SSF101386">
    <property type="entry name" value="all-alpha NTP pyrophosphatases"/>
    <property type="match status" value="2"/>
</dbReference>
<reference evidence="6" key="2">
    <citation type="submission" date="2021-04" db="EMBL/GenBank/DDBJ databases">
        <authorList>
            <person name="Gilroy R."/>
        </authorList>
    </citation>
    <scope>NUCLEOTIDE SEQUENCE</scope>
    <source>
        <strain evidence="6">23274</strain>
    </source>
</reference>
<comment type="catalytic activity">
    <reaction evidence="1">
        <text>ATP + H2O = AMP + diphosphate + H(+)</text>
        <dbReference type="Rhea" id="RHEA:14245"/>
        <dbReference type="ChEBI" id="CHEBI:15377"/>
        <dbReference type="ChEBI" id="CHEBI:15378"/>
        <dbReference type="ChEBI" id="CHEBI:30616"/>
        <dbReference type="ChEBI" id="CHEBI:33019"/>
        <dbReference type="ChEBI" id="CHEBI:456215"/>
        <dbReference type="EC" id="3.6.1.8"/>
    </reaction>
</comment>
<dbReference type="PANTHER" id="PTHR30522">
    <property type="entry name" value="NUCLEOSIDE TRIPHOSPHATE PYROPHOSPHOHYDROLASE"/>
    <property type="match status" value="1"/>
</dbReference>
<dbReference type="PANTHER" id="PTHR30522:SF0">
    <property type="entry name" value="NUCLEOSIDE TRIPHOSPHATE PYROPHOSPHOHYDROLASE"/>
    <property type="match status" value="1"/>
</dbReference>
<dbReference type="GO" id="GO:0046052">
    <property type="term" value="P:UTP catabolic process"/>
    <property type="evidence" value="ECO:0007669"/>
    <property type="project" value="TreeGrafter"/>
</dbReference>
<dbReference type="GO" id="GO:0047693">
    <property type="term" value="F:ATP diphosphatase activity"/>
    <property type="evidence" value="ECO:0007669"/>
    <property type="project" value="UniProtKB-EC"/>
</dbReference>
<reference evidence="6" key="1">
    <citation type="journal article" date="2021" name="PeerJ">
        <title>Extensive microbial diversity within the chicken gut microbiome revealed by metagenomics and culture.</title>
        <authorList>
            <person name="Gilroy R."/>
            <person name="Ravi A."/>
            <person name="Getino M."/>
            <person name="Pursley I."/>
            <person name="Horton D.L."/>
            <person name="Alikhan N.F."/>
            <person name="Baker D."/>
            <person name="Gharbi K."/>
            <person name="Hall N."/>
            <person name="Watson M."/>
            <person name="Adriaenssens E.M."/>
            <person name="Foster-Nyarko E."/>
            <person name="Jarju S."/>
            <person name="Secka A."/>
            <person name="Antonio M."/>
            <person name="Oren A."/>
            <person name="Chaudhuri R.R."/>
            <person name="La Ragione R."/>
            <person name="Hildebrand F."/>
            <person name="Pallen M.J."/>
        </authorList>
    </citation>
    <scope>NUCLEOTIDE SEQUENCE</scope>
    <source>
        <strain evidence="6">23274</strain>
    </source>
</reference>
<dbReference type="Pfam" id="PF03819">
    <property type="entry name" value="MazG"/>
    <property type="match status" value="2"/>
</dbReference>
<dbReference type="GO" id="GO:0006203">
    <property type="term" value="P:dGTP catabolic process"/>
    <property type="evidence" value="ECO:0007669"/>
    <property type="project" value="TreeGrafter"/>
</dbReference>
<dbReference type="GO" id="GO:0046047">
    <property type="term" value="P:TTP catabolic process"/>
    <property type="evidence" value="ECO:0007669"/>
    <property type="project" value="TreeGrafter"/>
</dbReference>
<dbReference type="NCBIfam" id="NF007113">
    <property type="entry name" value="PRK09562.1"/>
    <property type="match status" value="1"/>
</dbReference>
<feature type="domain" description="NTP pyrophosphohydrolase MazG-like" evidence="5">
    <location>
        <begin position="32"/>
        <end position="104"/>
    </location>
</feature>
<dbReference type="InterPro" id="IPR011551">
    <property type="entry name" value="NTP_PyrPHydrolase_MazG"/>
</dbReference>
<dbReference type="GO" id="GO:0046076">
    <property type="term" value="P:dTTP catabolic process"/>
    <property type="evidence" value="ECO:0007669"/>
    <property type="project" value="TreeGrafter"/>
</dbReference>
<dbReference type="FunFam" id="1.10.287.1080:FF:000003">
    <property type="entry name" value="Nucleoside triphosphate pyrophosphohydrolase"/>
    <property type="match status" value="1"/>
</dbReference>
<evidence type="ECO:0000256" key="2">
    <source>
        <dbReference type="ARBA" id="ARBA00061115"/>
    </source>
</evidence>
<keyword evidence="6" id="KW-0378">Hydrolase</keyword>
<dbReference type="CDD" id="cd11528">
    <property type="entry name" value="NTP-PPase_MazG_Nterm"/>
    <property type="match status" value="1"/>
</dbReference>
<comment type="caution">
    <text evidence="6">The sequence shown here is derived from an EMBL/GenBank/DDBJ whole genome shotgun (WGS) entry which is preliminary data.</text>
</comment>
<dbReference type="GO" id="GO:0046061">
    <property type="term" value="P:dATP catabolic process"/>
    <property type="evidence" value="ECO:0007669"/>
    <property type="project" value="TreeGrafter"/>
</dbReference>
<name>A0A9D1V022_9BACT</name>
<dbReference type="GO" id="GO:0046081">
    <property type="term" value="P:dUTP catabolic process"/>
    <property type="evidence" value="ECO:0007669"/>
    <property type="project" value="TreeGrafter"/>
</dbReference>
<comment type="similarity">
    <text evidence="2">Belongs to the nucleoside triphosphate pyrophosphohydrolase family.</text>
</comment>
<dbReference type="InterPro" id="IPR004518">
    <property type="entry name" value="MazG-like_dom"/>
</dbReference>
<organism evidence="6 7">
    <name type="scientific">Candidatus Odoribacter faecigallinarum</name>
    <dbReference type="NCBI Taxonomy" id="2838706"/>
    <lineage>
        <taxon>Bacteria</taxon>
        <taxon>Pseudomonadati</taxon>
        <taxon>Bacteroidota</taxon>
        <taxon>Bacteroidia</taxon>
        <taxon>Bacteroidales</taxon>
        <taxon>Odoribacteraceae</taxon>
        <taxon>Odoribacter</taxon>
    </lineage>
</organism>
<dbReference type="InterPro" id="IPR048011">
    <property type="entry name" value="NTP-PPase_MazG-like_C"/>
</dbReference>
<evidence type="ECO:0000259" key="5">
    <source>
        <dbReference type="Pfam" id="PF03819"/>
    </source>
</evidence>
<dbReference type="NCBIfam" id="TIGR00444">
    <property type="entry name" value="mazG"/>
    <property type="match status" value="1"/>
</dbReference>
<gene>
    <name evidence="6" type="primary">mazG</name>
    <name evidence="6" type="ORF">H9863_04885</name>
</gene>
<dbReference type="GO" id="GO:0006950">
    <property type="term" value="P:response to stress"/>
    <property type="evidence" value="ECO:0007669"/>
    <property type="project" value="UniProtKB-ARBA"/>
</dbReference>
<sequence length="265" mass="30857">MVENVEKKKEAFAELLEVIDTLRVKCPWDRKQTMESLRSLSIEEVYELGDAILAGDMEEVKKELGDLLMHLVFYAKIGEEQQQFDITDVLEGICAKLKYRHPHIYGDVKVDGEEDVLKNWEQLKLKEKGRHHRVLEGVPASLPALVKAYRIQDKARGAGFDWERREEVWGKVREELEEFEAEVHKADADSMEEEFGDFLFSVINAARLYGVNPENALEKTNRKFIRRFGYIEEKAQELGKDLKDMSLEEMEAYWQEAKQDEGRGE</sequence>
<feature type="domain" description="NTP pyrophosphohydrolase MazG-like" evidence="5">
    <location>
        <begin position="172"/>
        <end position="227"/>
    </location>
</feature>
<dbReference type="Gene3D" id="1.10.287.1080">
    <property type="entry name" value="MazG-like"/>
    <property type="match status" value="2"/>
</dbReference>
<dbReference type="EMBL" id="DXFT01000095">
    <property type="protein sequence ID" value="HIX03438.1"/>
    <property type="molecule type" value="Genomic_DNA"/>
</dbReference>
<dbReference type="InterPro" id="IPR048015">
    <property type="entry name" value="NTP-PPase_MazG-like_N"/>
</dbReference>
<dbReference type="Proteomes" id="UP000824202">
    <property type="component" value="Unassembled WGS sequence"/>
</dbReference>
<protein>
    <recommendedName>
        <fullName evidence="4">Nucleoside triphosphate pyrophosphohydrolase</fullName>
        <ecNumber evidence="3">3.6.1.8</ecNumber>
    </recommendedName>
</protein>
<dbReference type="AlphaFoldDB" id="A0A9D1V022"/>
<dbReference type="CDD" id="cd11529">
    <property type="entry name" value="NTP-PPase_MazG_Cterm"/>
    <property type="match status" value="1"/>
</dbReference>